<evidence type="ECO:0000313" key="1">
    <source>
        <dbReference type="EMBL" id="MBW92145.1"/>
    </source>
</evidence>
<name>A0A2P2JFB4_RHIMU</name>
<dbReference type="AlphaFoldDB" id="A0A2P2JFB4"/>
<protein>
    <submittedName>
        <fullName evidence="1">Uncharacterized protein</fullName>
    </submittedName>
</protein>
<proteinExistence type="predicted"/>
<dbReference type="EMBL" id="GGEC01011662">
    <property type="protein sequence ID" value="MBW92145.1"/>
    <property type="molecule type" value="Transcribed_RNA"/>
</dbReference>
<sequence>MDDLRFCTGFELTDLFKNINCEPSTCAFTPTNVCTCTNGEMG</sequence>
<accession>A0A2P2JFB4</accession>
<organism evidence="1">
    <name type="scientific">Rhizophora mucronata</name>
    <name type="common">Asiatic mangrove</name>
    <dbReference type="NCBI Taxonomy" id="61149"/>
    <lineage>
        <taxon>Eukaryota</taxon>
        <taxon>Viridiplantae</taxon>
        <taxon>Streptophyta</taxon>
        <taxon>Embryophyta</taxon>
        <taxon>Tracheophyta</taxon>
        <taxon>Spermatophyta</taxon>
        <taxon>Magnoliopsida</taxon>
        <taxon>eudicotyledons</taxon>
        <taxon>Gunneridae</taxon>
        <taxon>Pentapetalae</taxon>
        <taxon>rosids</taxon>
        <taxon>fabids</taxon>
        <taxon>Malpighiales</taxon>
        <taxon>Rhizophoraceae</taxon>
        <taxon>Rhizophora</taxon>
    </lineage>
</organism>
<reference evidence="1" key="1">
    <citation type="submission" date="2018-02" db="EMBL/GenBank/DDBJ databases">
        <title>Rhizophora mucronata_Transcriptome.</title>
        <authorList>
            <person name="Meera S.P."/>
            <person name="Sreeshan A."/>
            <person name="Augustine A."/>
        </authorList>
    </citation>
    <scope>NUCLEOTIDE SEQUENCE</scope>
    <source>
        <tissue evidence="1">Leaf</tissue>
    </source>
</reference>